<feature type="region of interest" description="Disordered" evidence="1">
    <location>
        <begin position="294"/>
        <end position="331"/>
    </location>
</feature>
<feature type="region of interest" description="Disordered" evidence="1">
    <location>
        <begin position="121"/>
        <end position="157"/>
    </location>
</feature>
<accession>A0A139A4Q4</accession>
<proteinExistence type="predicted"/>
<evidence type="ECO:0000256" key="1">
    <source>
        <dbReference type="SAM" id="MobiDB-lite"/>
    </source>
</evidence>
<feature type="compositionally biased region" description="Low complexity" evidence="1">
    <location>
        <begin position="69"/>
        <end position="79"/>
    </location>
</feature>
<feature type="compositionally biased region" description="Basic and acidic residues" evidence="1">
    <location>
        <begin position="133"/>
        <end position="143"/>
    </location>
</feature>
<protein>
    <submittedName>
        <fullName evidence="2">Uncharacterized protein</fullName>
    </submittedName>
</protein>
<feature type="compositionally biased region" description="Pro residues" evidence="1">
    <location>
        <begin position="59"/>
        <end position="68"/>
    </location>
</feature>
<name>A0A139A4Q4_GONPJ</name>
<reference evidence="2 3" key="1">
    <citation type="journal article" date="2015" name="Genome Biol. Evol.">
        <title>Phylogenomic analyses indicate that early fungi evolved digesting cell walls of algal ancestors of land plants.</title>
        <authorList>
            <person name="Chang Y."/>
            <person name="Wang S."/>
            <person name="Sekimoto S."/>
            <person name="Aerts A.L."/>
            <person name="Choi C."/>
            <person name="Clum A."/>
            <person name="LaButti K.M."/>
            <person name="Lindquist E.A."/>
            <person name="Yee Ngan C."/>
            <person name="Ohm R.A."/>
            <person name="Salamov A.A."/>
            <person name="Grigoriev I.V."/>
            <person name="Spatafora J.W."/>
            <person name="Berbee M.L."/>
        </authorList>
    </citation>
    <scope>NUCLEOTIDE SEQUENCE [LARGE SCALE GENOMIC DNA]</scope>
    <source>
        <strain evidence="2 3">JEL478</strain>
    </source>
</reference>
<sequence length="439" mass="47733">MAVMSENSLSTKSATSAPNYSMLARTLAQPAPASPPGFERAEIVQPDVFLSPLPLAAPSTPPPLPPSGPVDDPLVDPGTNLPFLTSTHDQLLDDKRALRCEAIQPLEAPLTPTPVGLVFDKTDTTGTSSTHIPFEDFGNRDTDISMSDPSNDRQDKAYSVGTNLDRTSVAESFDSHRTPRETGTTAELARNELDNETLRSSNVEVQMMGKRSPSPSPDSSRRYHKRARLWTCYPCDAPSTVLPGDTSPATPLLGLSDIDVAVSALHMLSKPPEPMIGITPSTSTTGNWIALGADIGTGDTGKNRKSSSPEAVERSPQGGTSMDPARRTRRLADSESTVFIDEGTALEEPFSTQTLSTVSVKRVVILHFTFIHRPVWKGPVISPSWLTVCFLRQSLRCVPRKHLRQPKKARILNFGHMIGFLNCLTRSPLIERRCCTTLK</sequence>
<gene>
    <name evidence="2" type="ORF">M427DRAFT_137865</name>
</gene>
<organism evidence="2 3">
    <name type="scientific">Gonapodya prolifera (strain JEL478)</name>
    <name type="common">Monoblepharis prolifera</name>
    <dbReference type="NCBI Taxonomy" id="1344416"/>
    <lineage>
        <taxon>Eukaryota</taxon>
        <taxon>Fungi</taxon>
        <taxon>Fungi incertae sedis</taxon>
        <taxon>Chytridiomycota</taxon>
        <taxon>Chytridiomycota incertae sedis</taxon>
        <taxon>Monoblepharidomycetes</taxon>
        <taxon>Monoblepharidales</taxon>
        <taxon>Gonapodyaceae</taxon>
        <taxon>Gonapodya</taxon>
    </lineage>
</organism>
<dbReference type="EMBL" id="KQ965796">
    <property type="protein sequence ID" value="KXS11776.1"/>
    <property type="molecule type" value="Genomic_DNA"/>
</dbReference>
<evidence type="ECO:0000313" key="3">
    <source>
        <dbReference type="Proteomes" id="UP000070544"/>
    </source>
</evidence>
<dbReference type="Proteomes" id="UP000070544">
    <property type="component" value="Unassembled WGS sequence"/>
</dbReference>
<feature type="region of interest" description="Disordered" evidence="1">
    <location>
        <begin position="52"/>
        <end position="85"/>
    </location>
</feature>
<dbReference type="AlphaFoldDB" id="A0A139A4Q4"/>
<keyword evidence="3" id="KW-1185">Reference proteome</keyword>
<evidence type="ECO:0000313" key="2">
    <source>
        <dbReference type="EMBL" id="KXS11776.1"/>
    </source>
</evidence>